<organism evidence="2 3">
    <name type="scientific">Microlunatus soli</name>
    <dbReference type="NCBI Taxonomy" id="630515"/>
    <lineage>
        <taxon>Bacteria</taxon>
        <taxon>Bacillati</taxon>
        <taxon>Actinomycetota</taxon>
        <taxon>Actinomycetes</taxon>
        <taxon>Propionibacteriales</taxon>
        <taxon>Propionibacteriaceae</taxon>
        <taxon>Microlunatus</taxon>
    </lineage>
</organism>
<dbReference type="CDD" id="cd04301">
    <property type="entry name" value="NAT_SF"/>
    <property type="match status" value="1"/>
</dbReference>
<dbReference type="AlphaFoldDB" id="A0A1H1MHG8"/>
<dbReference type="PROSITE" id="PS51186">
    <property type="entry name" value="GNAT"/>
    <property type="match status" value="1"/>
</dbReference>
<dbReference type="SUPFAM" id="SSF55729">
    <property type="entry name" value="Acyl-CoA N-acyltransferases (Nat)"/>
    <property type="match status" value="1"/>
</dbReference>
<name>A0A1H1MHG8_9ACTN</name>
<dbReference type="RefSeq" id="WP_091518288.1">
    <property type="nucleotide sequence ID" value="NZ_LT629772.1"/>
</dbReference>
<evidence type="ECO:0000259" key="1">
    <source>
        <dbReference type="PROSITE" id="PS51186"/>
    </source>
</evidence>
<dbReference type="OrthoDB" id="9797989at2"/>
<sequence length="178" mass="19898">MIKLVEPSLDHYDSWADAVREFHGGHIDGSGLSDGATPDRATCEVLIEKQRQHADVDRRLPAGLVHSDYYWITDDEAADEVVGFIALRHELNDFLSEVGGHVGYAVRPSRRREGFASGALKLVLDRARELGLDRILVTCDDDNEASARTIESAGGHLQDTQDRPERGYGLVRRYWITL</sequence>
<dbReference type="Gene3D" id="3.40.630.30">
    <property type="match status" value="1"/>
</dbReference>
<feature type="domain" description="N-acetyltransferase" evidence="1">
    <location>
        <begin position="30"/>
        <end position="178"/>
    </location>
</feature>
<dbReference type="EMBL" id="LT629772">
    <property type="protein sequence ID" value="SDR86223.1"/>
    <property type="molecule type" value="Genomic_DNA"/>
</dbReference>
<accession>A0A1H1MHG8</accession>
<dbReference type="Proteomes" id="UP000199103">
    <property type="component" value="Chromosome I"/>
</dbReference>
<reference evidence="2 3" key="1">
    <citation type="submission" date="2016-10" db="EMBL/GenBank/DDBJ databases">
        <authorList>
            <person name="de Groot N.N."/>
        </authorList>
    </citation>
    <scope>NUCLEOTIDE SEQUENCE [LARGE SCALE GENOMIC DNA]</scope>
    <source>
        <strain evidence="2 3">DSM 21800</strain>
    </source>
</reference>
<dbReference type="InterPro" id="IPR016181">
    <property type="entry name" value="Acyl_CoA_acyltransferase"/>
</dbReference>
<keyword evidence="3" id="KW-1185">Reference proteome</keyword>
<evidence type="ECO:0000313" key="3">
    <source>
        <dbReference type="Proteomes" id="UP000199103"/>
    </source>
</evidence>
<protein>
    <submittedName>
        <fullName evidence="2">Predicted acetyltransferase</fullName>
    </submittedName>
</protein>
<dbReference type="PANTHER" id="PTHR39173:SF1">
    <property type="entry name" value="ACETYLTRANSFERASE"/>
    <property type="match status" value="1"/>
</dbReference>
<evidence type="ECO:0000313" key="2">
    <source>
        <dbReference type="EMBL" id="SDR86223.1"/>
    </source>
</evidence>
<dbReference type="GO" id="GO:0016747">
    <property type="term" value="F:acyltransferase activity, transferring groups other than amino-acyl groups"/>
    <property type="evidence" value="ECO:0007669"/>
    <property type="project" value="InterPro"/>
</dbReference>
<dbReference type="PANTHER" id="PTHR39173">
    <property type="entry name" value="ACETYLTRANSFERASE"/>
    <property type="match status" value="1"/>
</dbReference>
<gene>
    <name evidence="2" type="ORF">SAMN04489812_0139</name>
</gene>
<keyword evidence="2" id="KW-0808">Transferase</keyword>
<proteinExistence type="predicted"/>
<dbReference type="Pfam" id="PF13302">
    <property type="entry name" value="Acetyltransf_3"/>
    <property type="match status" value="1"/>
</dbReference>
<dbReference type="InterPro" id="IPR000182">
    <property type="entry name" value="GNAT_dom"/>
</dbReference>